<dbReference type="Bgee" id="ENSXETG00000037854">
    <property type="expression patterns" value="Expressed in egg cell and 3 other cell types or tissues"/>
</dbReference>
<dbReference type="PANTHER" id="PTHR33862:SF3">
    <property type="entry name" value="OROFACIAL CLEFT 1 CANDIDATE GENE 1 PROTEIN"/>
    <property type="match status" value="1"/>
</dbReference>
<evidence type="ECO:0000313" key="2">
    <source>
        <dbReference type="Ensembl" id="ENSXETP00000101548"/>
    </source>
</evidence>
<protein>
    <recommendedName>
        <fullName evidence="3">Orofacial cleft 1 candidate gene 1 protein</fullName>
    </recommendedName>
</protein>
<keyword evidence="1" id="KW-0812">Transmembrane</keyword>
<feature type="transmembrane region" description="Helical" evidence="1">
    <location>
        <begin position="657"/>
        <end position="673"/>
    </location>
</feature>
<dbReference type="AlphaFoldDB" id="A0A6I8T228"/>
<reference evidence="2" key="2">
    <citation type="submission" date="2020-05" db="UniProtKB">
        <authorList>
            <consortium name="Ensembl"/>
        </authorList>
    </citation>
    <scope>IDENTIFICATION</scope>
</reference>
<dbReference type="Ensembl" id="ENSXETT00000100560">
    <property type="protein sequence ID" value="ENSXETP00000101548"/>
    <property type="gene ID" value="ENSXETG00000037854"/>
</dbReference>
<dbReference type="Pfam" id="PF15680">
    <property type="entry name" value="OFCC1"/>
    <property type="match status" value="1"/>
</dbReference>
<dbReference type="InterPro" id="IPR031390">
    <property type="entry name" value="OFCC1"/>
</dbReference>
<feature type="transmembrane region" description="Helical" evidence="1">
    <location>
        <begin position="783"/>
        <end position="805"/>
    </location>
</feature>
<evidence type="ECO:0000256" key="1">
    <source>
        <dbReference type="SAM" id="Phobius"/>
    </source>
</evidence>
<accession>A0A6I8T228</accession>
<evidence type="ECO:0008006" key="3">
    <source>
        <dbReference type="Google" id="ProtNLM"/>
    </source>
</evidence>
<proteinExistence type="predicted"/>
<sequence>MIGCDKLDSTIATHQKDFTQQVNAELGENECKANYIDPSINEGRNLNQYGTKVGKQEELELVPIMQKENSIHDELIQLLEEDDENDLGKLGIVSGDISVSVQPDTFNYASEFHHKEESIPCYIEQFEKDVQDDIIVLGSLSQNQDLRCQKGHFEKETLHRRSNLTFKKTESQLLNAANAHREEILAKLGTLSDVNNESNGAARLCWKLRWLDRPQPIQILFKCLRGVKDKVPKGHYVLKASLLSRLGGHTLHWSKAKDQRWAETSLPVNHSGQYYDVEMTLNYSVHTLLPTERKIKSGMTLLLELCLLHGKDTYTDRVVGWGVFPLCNNNLQILEGKYRCPFLRGHYDSRIDRFSKIEALIMTDLDHWLCNLYFQIIKLPACLNEQNKPESFVQLPREFLSYASHNETKEGGDDEMKKASRKGGSIKQVGHSQGTNQDLFYTLAQGQPLASQTDPNVAKEFIPSTEENMETKHNALKGEHILKKSYRKTHQKCTGEDRTQQRTMRNVNHKMCKQIKKIKAGLPSNKIVPYAEQQSNTLPLEEDFDIKQKKRKHVSSGQDFQWAQKSETVSHKQAQSDSMCTSYQDKLEMHHFSVCSQPLKGMRVYQRIVKRTSYIIWAVFSEMDICQWRSHDFWSIILLMCLMWFIRLYLHYGSQWLFLHVISIPVIKFRFYPHTVELTYQHFLMHTREEVAMVVVGPMALIVVMLLMILLRCCCQMLFDTFPTLLSKFIIALGLWTALNPLTIFIVDALLGRLAYSTENPIADAAKLYWIFYRATQSGVPGIFITLLIYIMLFIISFSILYLYFLRLHKESWILDVFQRITCDEEVFHLPYDLEMSNQELSHIVRKAEKWRGFSGERRKVTVYDYIWKDIPANKIFAPPDTQYQDDDITTHVLIYTIHLSGFREIYRQFLRLPNGAIVEMFGDINESNILPNEVSNAAEKHVNRMEAAEEEFNKLDLRERKKTTS</sequence>
<feature type="transmembrane region" description="Helical" evidence="1">
    <location>
        <begin position="693"/>
        <end position="713"/>
    </location>
</feature>
<feature type="transmembrane region" description="Helical" evidence="1">
    <location>
        <begin position="725"/>
        <end position="747"/>
    </location>
</feature>
<name>A0A6I8T228_XENTR</name>
<dbReference type="PANTHER" id="PTHR33862">
    <property type="entry name" value="OROFACIAL CLEFT 1 CANDIDATE GENE 1 PROTEIN"/>
    <property type="match status" value="1"/>
</dbReference>
<keyword evidence="1" id="KW-1133">Transmembrane helix</keyword>
<organism evidence="2">
    <name type="scientific">Xenopus tropicalis</name>
    <name type="common">Western clawed frog</name>
    <name type="synonym">Silurana tropicalis</name>
    <dbReference type="NCBI Taxonomy" id="8364"/>
    <lineage>
        <taxon>Eukaryota</taxon>
        <taxon>Metazoa</taxon>
        <taxon>Chordata</taxon>
        <taxon>Craniata</taxon>
        <taxon>Vertebrata</taxon>
        <taxon>Euteleostomi</taxon>
        <taxon>Amphibia</taxon>
        <taxon>Batrachia</taxon>
        <taxon>Anura</taxon>
        <taxon>Pipoidea</taxon>
        <taxon>Pipidae</taxon>
        <taxon>Xenopodinae</taxon>
        <taxon>Xenopus</taxon>
        <taxon>Silurana</taxon>
    </lineage>
</organism>
<feature type="transmembrane region" description="Helical" evidence="1">
    <location>
        <begin position="633"/>
        <end position="650"/>
    </location>
</feature>
<keyword evidence="1" id="KW-0472">Membrane</keyword>
<reference evidence="2" key="1">
    <citation type="journal article" date="2010" name="Science">
        <title>The genome of the Western clawed frog Xenopus tropicalis.</title>
        <authorList>
            <person name="Hellsten U."/>
            <person name="Harland R.M."/>
            <person name="Gilchrist M.J."/>
            <person name="Hendrix D."/>
            <person name="Jurka J."/>
            <person name="Kapitonov V."/>
            <person name="Ovcharenko I."/>
            <person name="Putnam N.H."/>
            <person name="Shu S."/>
            <person name="Taher L."/>
            <person name="Blitz I.L."/>
            <person name="Blumberg B."/>
            <person name="Dichmann D.S."/>
            <person name="Dubchak I."/>
            <person name="Amaya E."/>
            <person name="Detter J.C."/>
            <person name="Fletcher R."/>
            <person name="Gerhard D.S."/>
            <person name="Goodstein D."/>
            <person name="Graves T."/>
            <person name="Grigoriev I.V."/>
            <person name="Grimwood J."/>
            <person name="Kawashima T."/>
            <person name="Lindquist E."/>
            <person name="Lucas S.M."/>
            <person name="Mead P.E."/>
            <person name="Mitros T."/>
            <person name="Ogino H."/>
            <person name="Ohta Y."/>
            <person name="Poliakov A.V."/>
            <person name="Pollet N."/>
            <person name="Robert J."/>
            <person name="Salamov A."/>
            <person name="Sater A.K."/>
            <person name="Schmutz J."/>
            <person name="Terry A."/>
            <person name="Vize P.D."/>
            <person name="Warren W.C."/>
            <person name="Wells D."/>
            <person name="Wills A."/>
            <person name="Wilson R.K."/>
            <person name="Zimmerman L.B."/>
            <person name="Zorn A.M."/>
            <person name="Grainger R."/>
            <person name="Grammer T."/>
            <person name="Khokha M.K."/>
            <person name="Richardson P.M."/>
            <person name="Rokhsar D.S."/>
        </authorList>
    </citation>
    <scope>NUCLEOTIDE SEQUENCE [LARGE SCALE GENOMIC DNA]</scope>
    <source>
        <strain evidence="2">Nigerian</strain>
    </source>
</reference>
<dbReference type="InParanoid" id="A0A6I8T228"/>
<dbReference type="GeneTree" id="ENSGT00940000168622"/>